<dbReference type="FunFam" id="3.40.50.1260:FF:000006">
    <property type="entry name" value="Phosphoglycerate kinase"/>
    <property type="match status" value="1"/>
</dbReference>
<evidence type="ECO:0000256" key="16">
    <source>
        <dbReference type="RuleBase" id="RU000532"/>
    </source>
</evidence>
<comment type="catalytic activity">
    <reaction evidence="1 13 16">
        <text>(2R)-3-phosphoglycerate + ATP = (2R)-3-phospho-glyceroyl phosphate + ADP</text>
        <dbReference type="Rhea" id="RHEA:14801"/>
        <dbReference type="ChEBI" id="CHEBI:30616"/>
        <dbReference type="ChEBI" id="CHEBI:57604"/>
        <dbReference type="ChEBI" id="CHEBI:58272"/>
        <dbReference type="ChEBI" id="CHEBI:456216"/>
        <dbReference type="EC" id="2.7.2.3"/>
    </reaction>
</comment>
<evidence type="ECO:0000256" key="7">
    <source>
        <dbReference type="ARBA" id="ARBA00022490"/>
    </source>
</evidence>
<keyword evidence="12 13" id="KW-0324">Glycolysis</keyword>
<dbReference type="GO" id="GO:0005829">
    <property type="term" value="C:cytosol"/>
    <property type="evidence" value="ECO:0007669"/>
    <property type="project" value="TreeGrafter"/>
</dbReference>
<dbReference type="Gene3D" id="3.40.50.1260">
    <property type="entry name" value="Phosphoglycerate kinase, N-terminal domain"/>
    <property type="match status" value="2"/>
</dbReference>
<dbReference type="AlphaFoldDB" id="A0A2K8MBL5"/>
<feature type="binding site" evidence="13">
    <location>
        <position position="118"/>
    </location>
    <ligand>
        <name>substrate</name>
    </ligand>
</feature>
<comment type="subcellular location">
    <subcellularLocation>
        <location evidence="13">Cytoplasm</location>
    </subcellularLocation>
</comment>
<feature type="binding site" evidence="14">
    <location>
        <position position="151"/>
    </location>
    <ligand>
        <name>(2R)-3-phosphoglycerate</name>
        <dbReference type="ChEBI" id="CHEBI:58272"/>
    </ligand>
</feature>
<dbReference type="GO" id="GO:0004618">
    <property type="term" value="F:phosphoglycerate kinase activity"/>
    <property type="evidence" value="ECO:0007669"/>
    <property type="project" value="UniProtKB-UniRule"/>
</dbReference>
<feature type="binding site" evidence="14">
    <location>
        <position position="39"/>
    </location>
    <ligand>
        <name>(2R)-3-phosphoglycerate</name>
        <dbReference type="ChEBI" id="CHEBI:58272"/>
    </ligand>
</feature>
<comment type="pathway">
    <text evidence="2 13">Carbohydrate degradation; glycolysis; pyruvate from D-glyceraldehyde 3-phosphate: step 2/5.</text>
</comment>
<keyword evidence="8 13" id="KW-0808">Transferase</keyword>
<evidence type="ECO:0000256" key="8">
    <source>
        <dbReference type="ARBA" id="ARBA00022679"/>
    </source>
</evidence>
<dbReference type="GO" id="GO:0006096">
    <property type="term" value="P:glycolytic process"/>
    <property type="evidence" value="ECO:0007669"/>
    <property type="project" value="UniProtKB-UniRule"/>
</dbReference>
<feature type="binding site" evidence="13">
    <location>
        <position position="151"/>
    </location>
    <ligand>
        <name>substrate</name>
    </ligand>
</feature>
<dbReference type="HAMAP" id="MF_00145">
    <property type="entry name" value="Phosphoglyc_kinase"/>
    <property type="match status" value="1"/>
</dbReference>
<evidence type="ECO:0000256" key="6">
    <source>
        <dbReference type="ARBA" id="ARBA00016471"/>
    </source>
</evidence>
<comment type="caution">
    <text evidence="13">Lacks conserved residue(s) required for the propagation of feature annotation.</text>
</comment>
<feature type="binding site" evidence="13 15">
    <location>
        <begin position="353"/>
        <end position="356"/>
    </location>
    <ligand>
        <name>ATP</name>
        <dbReference type="ChEBI" id="CHEBI:30616"/>
    </ligand>
</feature>
<dbReference type="PANTHER" id="PTHR11406:SF23">
    <property type="entry name" value="PHOSPHOGLYCERATE KINASE 1, CHLOROPLASTIC-RELATED"/>
    <property type="match status" value="1"/>
</dbReference>
<evidence type="ECO:0000256" key="9">
    <source>
        <dbReference type="ARBA" id="ARBA00022741"/>
    </source>
</evidence>
<evidence type="ECO:0000256" key="2">
    <source>
        <dbReference type="ARBA" id="ARBA00004838"/>
    </source>
</evidence>
<evidence type="ECO:0000256" key="1">
    <source>
        <dbReference type="ARBA" id="ARBA00000642"/>
    </source>
</evidence>
<gene>
    <name evidence="13 17" type="primary">pgk</name>
    <name evidence="17" type="ORF">CVN68_04280</name>
</gene>
<reference evidence="17 18" key="1">
    <citation type="submission" date="2017-11" db="EMBL/GenBank/DDBJ databases">
        <title>Complete genome sequence of Sphingomonas sp. Strain Cra20, a psychrotolerant potential plant growth promoting rhizobacteria.</title>
        <authorList>
            <person name="Luo Y."/>
        </authorList>
    </citation>
    <scope>NUCLEOTIDE SEQUENCE [LARGE SCALE GENOMIC DNA]</scope>
    <source>
        <strain evidence="17 18">Cra20</strain>
    </source>
</reference>
<proteinExistence type="inferred from homology"/>
<evidence type="ECO:0000256" key="11">
    <source>
        <dbReference type="ARBA" id="ARBA00022840"/>
    </source>
</evidence>
<keyword evidence="7 13" id="KW-0963">Cytoplasm</keyword>
<keyword evidence="10 13" id="KW-0418">Kinase</keyword>
<dbReference type="InterPro" id="IPR001576">
    <property type="entry name" value="Phosphoglycerate_kinase"/>
</dbReference>
<dbReference type="GO" id="GO:0006094">
    <property type="term" value="P:gluconeogenesis"/>
    <property type="evidence" value="ECO:0007669"/>
    <property type="project" value="TreeGrafter"/>
</dbReference>
<feature type="binding site" evidence="13 15">
    <location>
        <position position="323"/>
    </location>
    <ligand>
        <name>ATP</name>
        <dbReference type="ChEBI" id="CHEBI:30616"/>
    </ligand>
</feature>
<evidence type="ECO:0000256" key="10">
    <source>
        <dbReference type="ARBA" id="ARBA00022777"/>
    </source>
</evidence>
<feature type="binding site" evidence="13 15">
    <location>
        <position position="201"/>
    </location>
    <ligand>
        <name>ATP</name>
        <dbReference type="ChEBI" id="CHEBI:30616"/>
    </ligand>
</feature>
<feature type="binding site" evidence="13 14">
    <location>
        <begin position="62"/>
        <end position="65"/>
    </location>
    <ligand>
        <name>substrate</name>
    </ligand>
</feature>
<dbReference type="InterPro" id="IPR015824">
    <property type="entry name" value="Phosphoglycerate_kinase_N"/>
</dbReference>
<dbReference type="EMBL" id="CP024923">
    <property type="protein sequence ID" value="ATY31290.1"/>
    <property type="molecule type" value="Genomic_DNA"/>
</dbReference>
<evidence type="ECO:0000256" key="5">
    <source>
        <dbReference type="ARBA" id="ARBA00013061"/>
    </source>
</evidence>
<feature type="binding site" evidence="14">
    <location>
        <position position="118"/>
    </location>
    <ligand>
        <name>(2R)-3-phosphoglycerate</name>
        <dbReference type="ChEBI" id="CHEBI:58272"/>
    </ligand>
</feature>
<keyword evidence="11 13" id="KW-0067">ATP-binding</keyword>
<evidence type="ECO:0000256" key="4">
    <source>
        <dbReference type="ARBA" id="ARBA00011245"/>
    </source>
</evidence>
<keyword evidence="9 13" id="KW-0547">Nucleotide-binding</keyword>
<evidence type="ECO:0000256" key="13">
    <source>
        <dbReference type="HAMAP-Rule" id="MF_00145"/>
    </source>
</evidence>
<dbReference type="PROSITE" id="PS00111">
    <property type="entry name" value="PGLYCERATE_KINASE"/>
    <property type="match status" value="1"/>
</dbReference>
<dbReference type="PRINTS" id="PR00477">
    <property type="entry name" value="PHGLYCKINASE"/>
</dbReference>
<dbReference type="PIRSF" id="PIRSF000724">
    <property type="entry name" value="Pgk"/>
    <property type="match status" value="1"/>
</dbReference>
<evidence type="ECO:0000256" key="12">
    <source>
        <dbReference type="ARBA" id="ARBA00023152"/>
    </source>
</evidence>
<dbReference type="KEGG" id="sphc:CVN68_04280"/>
<evidence type="ECO:0000256" key="3">
    <source>
        <dbReference type="ARBA" id="ARBA00008982"/>
    </source>
</evidence>
<feature type="binding site" evidence="13">
    <location>
        <position position="39"/>
    </location>
    <ligand>
        <name>substrate</name>
    </ligand>
</feature>
<dbReference type="InterPro" id="IPR015911">
    <property type="entry name" value="Phosphoglycerate_kinase_CS"/>
</dbReference>
<evidence type="ECO:0000256" key="14">
    <source>
        <dbReference type="PIRSR" id="PIRSR000724-1"/>
    </source>
</evidence>
<dbReference type="InterPro" id="IPR036043">
    <property type="entry name" value="Phosphoglycerate_kinase_sf"/>
</dbReference>
<sequence>MARNFKTLDDLGDVTGKRVLVREDLNVPMADGAVTDDTRLRAAVQTVAELSDKGAKVIVLAHFGRPKGQRDPGMSLALVTGPFEAVLGRPVRFIDDQQAADVIATMADGEVGILENTRFDTGEEKNASETVARLAALGDLYVNDAFSAAHRAHASTEGLAHKLPAFAGRQMEAELDALDKALGSPEHPVAAVVGGAKVSSKLDVLRHLVEKVDHLIIGGGMANTFLAARGVNVGKSLCEHDLTGTAEEILDAADKAKCIVHLPYDVVVAKEFRANPPVRTVNVHEVAEDEMILDVGPAATEALADVLKNCRTLVWNGPLGAFETPPFDTATVALAKTAAALTKEGSLVSVAGGGDTVAALNQAGVADDFSFVSTAGGAFLEWMEGKELPGVAALAR</sequence>
<dbReference type="EC" id="2.7.2.3" evidence="5 13"/>
<dbReference type="OrthoDB" id="9808460at2"/>
<dbReference type="SUPFAM" id="SSF53748">
    <property type="entry name" value="Phosphoglycerate kinase"/>
    <property type="match status" value="1"/>
</dbReference>
<keyword evidence="18" id="KW-1185">Reference proteome</keyword>
<evidence type="ECO:0000313" key="17">
    <source>
        <dbReference type="EMBL" id="ATY31290.1"/>
    </source>
</evidence>
<evidence type="ECO:0000256" key="15">
    <source>
        <dbReference type="PIRSR" id="PIRSR000724-2"/>
    </source>
</evidence>
<dbReference type="PANTHER" id="PTHR11406">
    <property type="entry name" value="PHOSPHOGLYCERATE KINASE"/>
    <property type="match status" value="1"/>
</dbReference>
<evidence type="ECO:0000313" key="18">
    <source>
        <dbReference type="Proteomes" id="UP000229081"/>
    </source>
</evidence>
<comment type="subunit">
    <text evidence="4 13">Monomer.</text>
</comment>
<organism evidence="17 18">
    <name type="scientific">Sphingomonas psychrotolerans</name>
    <dbReference type="NCBI Taxonomy" id="1327635"/>
    <lineage>
        <taxon>Bacteria</taxon>
        <taxon>Pseudomonadati</taxon>
        <taxon>Pseudomonadota</taxon>
        <taxon>Alphaproteobacteria</taxon>
        <taxon>Sphingomonadales</taxon>
        <taxon>Sphingomonadaceae</taxon>
        <taxon>Sphingomonas</taxon>
    </lineage>
</organism>
<protein>
    <recommendedName>
        <fullName evidence="6 13">Phosphoglycerate kinase</fullName>
        <ecNumber evidence="5 13">2.7.2.3</ecNumber>
    </recommendedName>
</protein>
<name>A0A2K8MBL5_9SPHN</name>
<feature type="binding site" evidence="13 14">
    <location>
        <begin position="24"/>
        <end position="26"/>
    </location>
    <ligand>
        <name>substrate</name>
    </ligand>
</feature>
<dbReference type="Proteomes" id="UP000229081">
    <property type="component" value="Chromosome"/>
</dbReference>
<accession>A0A2K8MBL5</accession>
<dbReference type="UniPathway" id="UPA00109">
    <property type="reaction ID" value="UER00185"/>
</dbReference>
<dbReference type="Pfam" id="PF00162">
    <property type="entry name" value="PGK"/>
    <property type="match status" value="1"/>
</dbReference>
<dbReference type="RefSeq" id="WP_100281101.1">
    <property type="nucleotide sequence ID" value="NZ_CP024923.1"/>
</dbReference>
<dbReference type="FunFam" id="3.40.50.1260:FF:000031">
    <property type="entry name" value="Phosphoglycerate kinase 1"/>
    <property type="match status" value="1"/>
</dbReference>
<comment type="similarity">
    <text evidence="3 13 16">Belongs to the phosphoglycerate kinase family.</text>
</comment>
<dbReference type="GO" id="GO:0005524">
    <property type="term" value="F:ATP binding"/>
    <property type="evidence" value="ECO:0007669"/>
    <property type="project" value="UniProtKB-KW"/>
</dbReference>
<dbReference type="GO" id="GO:0043531">
    <property type="term" value="F:ADP binding"/>
    <property type="evidence" value="ECO:0007669"/>
    <property type="project" value="TreeGrafter"/>
</dbReference>